<organism evidence="20 21">
    <name type="scientific">Wansuia hejianensis</name>
    <dbReference type="NCBI Taxonomy" id="2763667"/>
    <lineage>
        <taxon>Bacteria</taxon>
        <taxon>Bacillati</taxon>
        <taxon>Bacillota</taxon>
        <taxon>Clostridia</taxon>
        <taxon>Lachnospirales</taxon>
        <taxon>Lachnospiraceae</taxon>
        <taxon>Wansuia</taxon>
    </lineage>
</organism>
<evidence type="ECO:0000256" key="13">
    <source>
        <dbReference type="ARBA" id="ARBA00022777"/>
    </source>
</evidence>
<evidence type="ECO:0000256" key="1">
    <source>
        <dbReference type="ARBA" id="ARBA00000312"/>
    </source>
</evidence>
<gene>
    <name evidence="20" type="ORF">H9Q79_03870</name>
</gene>
<evidence type="ECO:0000256" key="9">
    <source>
        <dbReference type="ARBA" id="ARBA00012523"/>
    </source>
</evidence>
<dbReference type="CDD" id="cd00544">
    <property type="entry name" value="CobU"/>
    <property type="match status" value="1"/>
</dbReference>
<sequence>MIHVITGGSGSGKSRYAEQQILELGDNRRVYLATMCPYDEESYQRIERHRAMRAEKNFETLECYTDLARLEIPEGCNVLLECMSNLVANEMFQPDAAGIHTVNAVLDGVVHLREEADNLVIVTNEIFSDGISYSNQTRIYQEYLGAINQEIAHMADRVTEVVYGIPISVKGAP</sequence>
<evidence type="ECO:0000256" key="14">
    <source>
        <dbReference type="ARBA" id="ARBA00022840"/>
    </source>
</evidence>
<evidence type="ECO:0000256" key="5">
    <source>
        <dbReference type="ARBA" id="ARBA00004692"/>
    </source>
</evidence>
<dbReference type="GO" id="GO:0005524">
    <property type="term" value="F:ATP binding"/>
    <property type="evidence" value="ECO:0007669"/>
    <property type="project" value="UniProtKB-KW"/>
</dbReference>
<dbReference type="InterPro" id="IPR003203">
    <property type="entry name" value="CobU/CobP"/>
</dbReference>
<keyword evidence="15 19" id="KW-0342">GTP-binding</keyword>
<dbReference type="GO" id="GO:0008820">
    <property type="term" value="F:cobinamide phosphate guanylyltransferase activity"/>
    <property type="evidence" value="ECO:0007669"/>
    <property type="project" value="UniProtKB-EC"/>
</dbReference>
<comment type="catalytic activity">
    <reaction evidence="3">
        <text>adenosylcob(III)inamide + GTP = adenosylcob(III)inamide phosphate + GDP + H(+)</text>
        <dbReference type="Rhea" id="RHEA:15765"/>
        <dbReference type="ChEBI" id="CHEBI:2480"/>
        <dbReference type="ChEBI" id="CHEBI:15378"/>
        <dbReference type="ChEBI" id="CHEBI:37565"/>
        <dbReference type="ChEBI" id="CHEBI:58189"/>
        <dbReference type="ChEBI" id="CHEBI:58502"/>
        <dbReference type="EC" id="2.7.1.156"/>
    </reaction>
</comment>
<dbReference type="EC" id="2.7.1.156" evidence="8"/>
<keyword evidence="14" id="KW-0067">ATP-binding</keyword>
<keyword evidence="10" id="KW-0169">Cobalamin biosynthesis</keyword>
<keyword evidence="11 20" id="KW-0808">Transferase</keyword>
<keyword evidence="20" id="KW-0548">Nucleotidyltransferase</keyword>
<comment type="pathway">
    <text evidence="6">Cofactor biosynthesis; adenosylcobalamin biosynthesis; adenosylcobalamin from cob(II)yrinate a,c-diamide: step 5/7.</text>
</comment>
<dbReference type="RefSeq" id="WP_118642620.1">
    <property type="nucleotide sequence ID" value="NZ_CP060635.1"/>
</dbReference>
<dbReference type="GO" id="GO:0043752">
    <property type="term" value="F:adenosylcobinamide kinase activity"/>
    <property type="evidence" value="ECO:0007669"/>
    <property type="project" value="UniProtKB-EC"/>
</dbReference>
<evidence type="ECO:0000256" key="12">
    <source>
        <dbReference type="ARBA" id="ARBA00022741"/>
    </source>
</evidence>
<evidence type="ECO:0000256" key="17">
    <source>
        <dbReference type="ARBA" id="ARBA00030571"/>
    </source>
</evidence>
<dbReference type="PANTHER" id="PTHR34848:SF1">
    <property type="entry name" value="BIFUNCTIONAL ADENOSYLCOBALAMIN BIOSYNTHESIS PROTEIN COBU"/>
    <property type="match status" value="1"/>
</dbReference>
<comment type="function">
    <text evidence="4">Catalyzes ATP-dependent phosphorylation of adenosylcobinamide and addition of GMP to adenosylcobinamide phosphate.</text>
</comment>
<feature type="binding site" evidence="19">
    <location>
        <position position="81"/>
    </location>
    <ligand>
        <name>GTP</name>
        <dbReference type="ChEBI" id="CHEBI:37565"/>
    </ligand>
</feature>
<evidence type="ECO:0000313" key="21">
    <source>
        <dbReference type="Proteomes" id="UP000515860"/>
    </source>
</evidence>
<dbReference type="AlphaFoldDB" id="A0A7G9GF52"/>
<dbReference type="PIRSF" id="PIRSF006135">
    <property type="entry name" value="CobU"/>
    <property type="match status" value="1"/>
</dbReference>
<dbReference type="EC" id="2.7.7.62" evidence="9"/>
<feature type="active site" description="GMP-histidine intermediate" evidence="18">
    <location>
        <position position="49"/>
    </location>
</feature>
<evidence type="ECO:0000256" key="18">
    <source>
        <dbReference type="PIRSR" id="PIRSR006135-1"/>
    </source>
</evidence>
<dbReference type="PANTHER" id="PTHR34848">
    <property type="match status" value="1"/>
</dbReference>
<dbReference type="Gene3D" id="3.40.50.300">
    <property type="entry name" value="P-loop containing nucleotide triphosphate hydrolases"/>
    <property type="match status" value="1"/>
</dbReference>
<evidence type="ECO:0000256" key="3">
    <source>
        <dbReference type="ARBA" id="ARBA00001522"/>
    </source>
</evidence>
<evidence type="ECO:0000313" key="20">
    <source>
        <dbReference type="EMBL" id="QNM09434.1"/>
    </source>
</evidence>
<comment type="similarity">
    <text evidence="7">Belongs to the CobU/CobP family.</text>
</comment>
<dbReference type="KEGG" id="whj:H9Q79_03870"/>
<feature type="binding site" evidence="19">
    <location>
        <position position="62"/>
    </location>
    <ligand>
        <name>GTP</name>
        <dbReference type="ChEBI" id="CHEBI:37565"/>
    </ligand>
</feature>
<evidence type="ECO:0000256" key="7">
    <source>
        <dbReference type="ARBA" id="ARBA00007490"/>
    </source>
</evidence>
<feature type="binding site" evidence="19">
    <location>
        <begin position="7"/>
        <end position="14"/>
    </location>
    <ligand>
        <name>GTP</name>
        <dbReference type="ChEBI" id="CHEBI:37565"/>
    </ligand>
</feature>
<keyword evidence="12 19" id="KW-0547">Nucleotide-binding</keyword>
<evidence type="ECO:0000256" key="15">
    <source>
        <dbReference type="ARBA" id="ARBA00023134"/>
    </source>
</evidence>
<dbReference type="InterPro" id="IPR027417">
    <property type="entry name" value="P-loop_NTPase"/>
</dbReference>
<evidence type="ECO:0000256" key="19">
    <source>
        <dbReference type="PIRSR" id="PIRSR006135-2"/>
    </source>
</evidence>
<dbReference type="UniPathway" id="UPA00148">
    <property type="reaction ID" value="UER00236"/>
</dbReference>
<evidence type="ECO:0000256" key="16">
    <source>
        <dbReference type="ARBA" id="ARBA00029570"/>
    </source>
</evidence>
<keyword evidence="21" id="KW-1185">Reference proteome</keyword>
<comment type="catalytic activity">
    <reaction evidence="1">
        <text>adenosylcob(III)inamide + ATP = adenosylcob(III)inamide phosphate + ADP + H(+)</text>
        <dbReference type="Rhea" id="RHEA:15769"/>
        <dbReference type="ChEBI" id="CHEBI:2480"/>
        <dbReference type="ChEBI" id="CHEBI:15378"/>
        <dbReference type="ChEBI" id="CHEBI:30616"/>
        <dbReference type="ChEBI" id="CHEBI:58502"/>
        <dbReference type="ChEBI" id="CHEBI:456216"/>
        <dbReference type="EC" id="2.7.1.156"/>
    </reaction>
</comment>
<evidence type="ECO:0000256" key="2">
    <source>
        <dbReference type="ARBA" id="ARBA00000711"/>
    </source>
</evidence>
<name>A0A7G9GF52_9FIRM</name>
<reference evidence="20 21" key="1">
    <citation type="submission" date="2020-08" db="EMBL/GenBank/DDBJ databases">
        <authorList>
            <person name="Liu C."/>
            <person name="Sun Q."/>
        </authorList>
    </citation>
    <scope>NUCLEOTIDE SEQUENCE [LARGE SCALE GENOMIC DNA]</scope>
    <source>
        <strain evidence="20 21">NSJ-29</strain>
    </source>
</reference>
<evidence type="ECO:0000256" key="4">
    <source>
        <dbReference type="ARBA" id="ARBA00003889"/>
    </source>
</evidence>
<keyword evidence="13 20" id="KW-0418">Kinase</keyword>
<dbReference type="GO" id="GO:0009236">
    <property type="term" value="P:cobalamin biosynthetic process"/>
    <property type="evidence" value="ECO:0007669"/>
    <property type="project" value="UniProtKB-UniPathway"/>
</dbReference>
<protein>
    <recommendedName>
        <fullName evidence="16">Adenosylcobinamide kinase</fullName>
        <ecNumber evidence="8">2.7.1.156</ecNumber>
        <ecNumber evidence="9">2.7.7.62</ecNumber>
    </recommendedName>
    <alternativeName>
        <fullName evidence="17">Adenosylcobinamide-phosphate guanylyltransferase</fullName>
    </alternativeName>
</protein>
<feature type="binding site" evidence="19">
    <location>
        <begin position="50"/>
        <end position="53"/>
    </location>
    <ligand>
        <name>GTP</name>
        <dbReference type="ChEBI" id="CHEBI:37565"/>
    </ligand>
</feature>
<dbReference type="SUPFAM" id="SSF52540">
    <property type="entry name" value="P-loop containing nucleoside triphosphate hydrolases"/>
    <property type="match status" value="1"/>
</dbReference>
<proteinExistence type="inferred from homology"/>
<dbReference type="EMBL" id="CP060635">
    <property type="protein sequence ID" value="QNM09434.1"/>
    <property type="molecule type" value="Genomic_DNA"/>
</dbReference>
<comment type="catalytic activity">
    <reaction evidence="2">
        <text>adenosylcob(III)inamide phosphate + GTP + H(+) = adenosylcob(III)inamide-GDP + diphosphate</text>
        <dbReference type="Rhea" id="RHEA:22712"/>
        <dbReference type="ChEBI" id="CHEBI:15378"/>
        <dbReference type="ChEBI" id="CHEBI:33019"/>
        <dbReference type="ChEBI" id="CHEBI:37565"/>
        <dbReference type="ChEBI" id="CHEBI:58502"/>
        <dbReference type="ChEBI" id="CHEBI:60487"/>
        <dbReference type="EC" id="2.7.7.62"/>
    </reaction>
</comment>
<dbReference type="GO" id="GO:0005525">
    <property type="term" value="F:GTP binding"/>
    <property type="evidence" value="ECO:0007669"/>
    <property type="project" value="UniProtKB-KW"/>
</dbReference>
<accession>A0A7G9GF52</accession>
<dbReference type="Pfam" id="PF02283">
    <property type="entry name" value="CobU"/>
    <property type="match status" value="1"/>
</dbReference>
<evidence type="ECO:0000256" key="8">
    <source>
        <dbReference type="ARBA" id="ARBA00012016"/>
    </source>
</evidence>
<comment type="pathway">
    <text evidence="5">Cofactor biosynthesis; adenosylcobalamin biosynthesis; adenosylcobalamin from cob(II)yrinate a,c-diamide: step 6/7.</text>
</comment>
<evidence type="ECO:0000256" key="11">
    <source>
        <dbReference type="ARBA" id="ARBA00022679"/>
    </source>
</evidence>
<evidence type="ECO:0000256" key="6">
    <source>
        <dbReference type="ARBA" id="ARBA00005159"/>
    </source>
</evidence>
<dbReference type="Proteomes" id="UP000515860">
    <property type="component" value="Chromosome"/>
</dbReference>
<evidence type="ECO:0000256" key="10">
    <source>
        <dbReference type="ARBA" id="ARBA00022573"/>
    </source>
</evidence>